<dbReference type="EMBL" id="QWEX01000003">
    <property type="protein sequence ID" value="RXV65335.1"/>
    <property type="molecule type" value="Genomic_DNA"/>
</dbReference>
<dbReference type="OrthoDB" id="9151939at2"/>
<reference evidence="1 2" key="1">
    <citation type="submission" date="2018-08" db="EMBL/GenBank/DDBJ databases">
        <title>Mountain-cultivated ginseng endophyte, Burkholderia stabilis and its activity against ginseng root rot disease.</title>
        <authorList>
            <person name="Tapan Kumar M."/>
            <person name="Bae H."/>
            <person name="Shanmugam G."/>
            <person name="Jeon J."/>
        </authorList>
    </citation>
    <scope>NUCLEOTIDE SEQUENCE [LARGE SCALE GENOMIC DNA]</scope>
    <source>
        <strain evidence="1 2">EB159</strain>
    </source>
</reference>
<comment type="caution">
    <text evidence="1">The sequence shown here is derived from an EMBL/GenBank/DDBJ whole genome shotgun (WGS) entry which is preliminary data.</text>
</comment>
<dbReference type="Proteomes" id="UP000289650">
    <property type="component" value="Unassembled WGS sequence"/>
</dbReference>
<accession>A0A4Q2A8D8</accession>
<evidence type="ECO:0000313" key="2">
    <source>
        <dbReference type="Proteomes" id="UP000289650"/>
    </source>
</evidence>
<organism evidence="1 2">
    <name type="scientific">Burkholderia stabilis</name>
    <dbReference type="NCBI Taxonomy" id="95485"/>
    <lineage>
        <taxon>Bacteria</taxon>
        <taxon>Pseudomonadati</taxon>
        <taxon>Pseudomonadota</taxon>
        <taxon>Betaproteobacteria</taxon>
        <taxon>Burkholderiales</taxon>
        <taxon>Burkholderiaceae</taxon>
        <taxon>Burkholderia</taxon>
        <taxon>Burkholderia cepacia complex</taxon>
    </lineage>
</organism>
<evidence type="ECO:0000313" key="1">
    <source>
        <dbReference type="EMBL" id="RXV65335.1"/>
    </source>
</evidence>
<proteinExistence type="predicted"/>
<dbReference type="AlphaFoldDB" id="A0A4Q2A8D8"/>
<dbReference type="RefSeq" id="WP_129517778.1">
    <property type="nucleotide sequence ID" value="NZ_QWEX01000003.1"/>
</dbReference>
<sequence length="169" mass="18859">MDSSVTEVAIDLPVWRELLRRIQTDAEAPMTLSSPRSFELLRPDTLPVRVTVHPCDTTLVLDLYLYNAQLVRGDLRTGLCQSLLLLNHAGLRGRPFALGLDSRDFVLLTASLPLNDALLDEFTSHLDYLSNQSLGIRELIGALTLADVEIPFEMRLGVPAEMPPHRETQ</sequence>
<name>A0A4Q2A8D8_9BURK</name>
<dbReference type="Gene3D" id="3.30.1460.10">
    <property type="match status" value="1"/>
</dbReference>
<gene>
    <name evidence="1" type="ORF">D1006_35145</name>
</gene>
<protein>
    <submittedName>
        <fullName evidence="1">Uncharacterized protein</fullName>
    </submittedName>
</protein>